<evidence type="ECO:0000256" key="6">
    <source>
        <dbReference type="ARBA" id="ARBA00022553"/>
    </source>
</evidence>
<evidence type="ECO:0000256" key="5">
    <source>
        <dbReference type="ARBA" id="ARBA00022499"/>
    </source>
</evidence>
<sequence length="448" mass="51521">MQESNVKYSINGNDHDLVDCYYCESCNKVISNEEVRVEIDTYFCPSCLENIPSSEAFLRNFRCMNCHDCPYCMAAVLANKIDLGSGQSESDIRPKYSYRCGFCNFSFDTPPEMELGSEVDLNQHDANNSLEESESSNIPRFQESSYLSLITEQAYKSKIESIISIDKSDLAHSKSFDSEHAELRPSLKVLDVKRDMLTNSLQKKNLWLNCDEIKSFSSIKHSFPGSQQKNNLTYKQYLNNPDIINSVYISLRDNPQREITLTPIKKRLCVQISKRCVDCKRLVIKPQLNPLSQPPFRVNLSANLFLPNIKIISMVNNLSDDLSYSKVIKIKVENLMDRQVRVDFLPEKDQNELLSMRNSNIYSISKIEPRCLNIEPKWDPVLEQQDQQLNGLAREKRDRNKKYIDIFINESDCVHNEIELELTSVANFQSPTGNNSTVQFRIIGRANV</sequence>
<accession>A0A9D5HV27</accession>
<keyword evidence="4" id="KW-0963">Cytoplasm</keyword>
<dbReference type="EMBL" id="JAPCXC010000059">
    <property type="protein sequence ID" value="KAJ1607308.1"/>
    <property type="molecule type" value="Genomic_DNA"/>
</dbReference>
<name>A0A9D5HV27_9CRYT</name>
<gene>
    <name evidence="14" type="ORF">OJ253_2428</name>
</gene>
<organism evidence="14">
    <name type="scientific">Cryptosporidium canis</name>
    <dbReference type="NCBI Taxonomy" id="195482"/>
    <lineage>
        <taxon>Eukaryota</taxon>
        <taxon>Sar</taxon>
        <taxon>Alveolata</taxon>
        <taxon>Apicomplexa</taxon>
        <taxon>Conoidasida</taxon>
        <taxon>Coccidia</taxon>
        <taxon>Eucoccidiorida</taxon>
        <taxon>Eimeriorina</taxon>
        <taxon>Cryptosporidiidae</taxon>
        <taxon>Cryptosporidium</taxon>
    </lineage>
</organism>
<keyword evidence="9" id="KW-0175">Coiled coil</keyword>
<evidence type="ECO:0000256" key="4">
    <source>
        <dbReference type="ARBA" id="ARBA00022490"/>
    </source>
</evidence>
<keyword evidence="10" id="KW-0206">Cytoskeleton</keyword>
<comment type="subcellular location">
    <subcellularLocation>
        <location evidence="1">Cytoplasm</location>
        <location evidence="1">Cytoskeleton</location>
        <location evidence="1">Microtubule organizing center</location>
        <location evidence="1">Centrosome</location>
    </subcellularLocation>
    <subcellularLocation>
        <location evidence="2">Cytoplasm</location>
        <location evidence="2">Cytoskeleton</location>
        <location evidence="2">Stress fiber</location>
    </subcellularLocation>
    <subcellularLocation>
        <location evidence="3">Cytoplasm</location>
        <location evidence="3">Myofibril</location>
    </subcellularLocation>
</comment>
<dbReference type="GO" id="GO:0001725">
    <property type="term" value="C:stress fiber"/>
    <property type="evidence" value="ECO:0007669"/>
    <property type="project" value="UniProtKB-SubCell"/>
</dbReference>
<evidence type="ECO:0000256" key="11">
    <source>
        <dbReference type="ARBA" id="ARBA00034776"/>
    </source>
</evidence>
<evidence type="ECO:0000256" key="3">
    <source>
        <dbReference type="ARBA" id="ARBA00004657"/>
    </source>
</evidence>
<evidence type="ECO:0000256" key="9">
    <source>
        <dbReference type="ARBA" id="ARBA00023054"/>
    </source>
</evidence>
<evidence type="ECO:0000256" key="2">
    <source>
        <dbReference type="ARBA" id="ARBA00004529"/>
    </source>
</evidence>
<evidence type="ECO:0000256" key="7">
    <source>
        <dbReference type="ARBA" id="ARBA00022843"/>
    </source>
</evidence>
<evidence type="ECO:0000313" key="14">
    <source>
        <dbReference type="EMBL" id="KAJ1607308.1"/>
    </source>
</evidence>
<dbReference type="Pfam" id="PF05502">
    <property type="entry name" value="Dynactin_p62"/>
    <property type="match status" value="2"/>
</dbReference>
<keyword evidence="6" id="KW-0597">Phosphoprotein</keyword>
<protein>
    <recommendedName>
        <fullName evidence="12">Dynactin subunit 4</fullName>
    </recommendedName>
</protein>
<dbReference type="InterPro" id="IPR008603">
    <property type="entry name" value="DCTN4"/>
</dbReference>
<dbReference type="GO" id="GO:0005869">
    <property type="term" value="C:dynactin complex"/>
    <property type="evidence" value="ECO:0007669"/>
    <property type="project" value="InterPro"/>
</dbReference>
<dbReference type="GO" id="GO:0005813">
    <property type="term" value="C:centrosome"/>
    <property type="evidence" value="ECO:0007669"/>
    <property type="project" value="UniProtKB-SubCell"/>
</dbReference>
<evidence type="ECO:0000256" key="8">
    <source>
        <dbReference type="ARBA" id="ARBA00022990"/>
    </source>
</evidence>
<keyword evidence="7" id="KW-0832">Ubl conjugation</keyword>
<dbReference type="PANTHER" id="PTHR13034:SF2">
    <property type="entry name" value="DYNACTIN SUBUNIT 4"/>
    <property type="match status" value="1"/>
</dbReference>
<keyword evidence="8" id="KW-0007">Acetylation</keyword>
<comment type="similarity">
    <text evidence="11">Belongs to the dynactin subunit 4 family.</text>
</comment>
<dbReference type="Proteomes" id="UP001067231">
    <property type="component" value="Unassembled WGS sequence"/>
</dbReference>
<comment type="caution">
    <text evidence="14">The sequence shown here is derived from an EMBL/GenBank/DDBJ whole genome shotgun (WGS) entry which is preliminary data.</text>
</comment>
<evidence type="ECO:0000256" key="12">
    <source>
        <dbReference type="ARBA" id="ARBA00034864"/>
    </source>
</evidence>
<evidence type="ECO:0000256" key="10">
    <source>
        <dbReference type="ARBA" id="ARBA00023212"/>
    </source>
</evidence>
<dbReference type="PANTHER" id="PTHR13034">
    <property type="entry name" value="DYNACTIN P62 SUBUNIT"/>
    <property type="match status" value="1"/>
</dbReference>
<evidence type="ECO:0000256" key="1">
    <source>
        <dbReference type="ARBA" id="ARBA00004300"/>
    </source>
</evidence>
<dbReference type="OrthoDB" id="283815at2759"/>
<reference evidence="14" key="1">
    <citation type="submission" date="2022-10" db="EMBL/GenBank/DDBJ databases">
        <title>Adaptive evolution leads to modifications in subtelomeric GC content in a zoonotic Cryptosporidium species.</title>
        <authorList>
            <person name="Li J."/>
            <person name="Feng Y."/>
            <person name="Xiao L."/>
        </authorList>
    </citation>
    <scope>NUCLEOTIDE SEQUENCE</scope>
    <source>
        <strain evidence="14">33844</strain>
    </source>
</reference>
<proteinExistence type="inferred from homology"/>
<keyword evidence="5" id="KW-1017">Isopeptide bond</keyword>
<dbReference type="AlphaFoldDB" id="A0A9D5HV27"/>
<comment type="subunit">
    <text evidence="13">Subunit of dynactin, a multiprotein complex part of a tripartite complex with dynein and a adapter, such as BICDL1, BICD2 or HOOK3. The dynactin complex is built around ACTR1A/ACTB filament and consists of an actin-related filament composed of a shoulder domain, a pointed end and a barbed end. Its length is defined by its flexible shoulder domain. The soulder is composed of 2 DCTN1 subunits, 4 DCTN2 and 2 DCTN3. The 4 DCNT2 (via N-terminus) bind the ACTR1A filament and act as molecular rulers to determine the length. The pointed end is important for binding dynein-dynactin cargo adapters. Consists of 4 subunits: ACTR10, DCNT4, DCTN5 and DCTN6. The barbed end is composed of a CAPZA1:CAPZB heterodimers, which binds ACTR1A/ACTB filament and dynactin and stabilizes dynactin. Interacts with ATP7B, but not ATP7A, in a copper-dependent manner. Interacts with ANK2; this interaction is required for localization at costameres. Interacts with N4BP2L1.</text>
</comment>
<evidence type="ECO:0000256" key="13">
    <source>
        <dbReference type="ARBA" id="ARBA00093507"/>
    </source>
</evidence>